<dbReference type="EMBL" id="ACCL02000023">
    <property type="protein sequence ID" value="EET58953.1"/>
    <property type="molecule type" value="Genomic_DNA"/>
</dbReference>
<evidence type="ECO:0000313" key="2">
    <source>
        <dbReference type="Proteomes" id="UP000005561"/>
    </source>
</evidence>
<keyword evidence="2" id="KW-1185">Reference proteome</keyword>
<comment type="caution">
    <text evidence="1">The sequence shown here is derived from an EMBL/GenBank/DDBJ whole genome shotgun (WGS) entry which is preliminary data.</text>
</comment>
<name>C6LK72_9FIRM</name>
<accession>C6LK72</accession>
<dbReference type="Proteomes" id="UP000005561">
    <property type="component" value="Unassembled WGS sequence"/>
</dbReference>
<proteinExistence type="predicted"/>
<organism evidence="1 2">
    <name type="scientific">Marvinbryantia formatexigens DSM 14469</name>
    <dbReference type="NCBI Taxonomy" id="478749"/>
    <lineage>
        <taxon>Bacteria</taxon>
        <taxon>Bacillati</taxon>
        <taxon>Bacillota</taxon>
        <taxon>Clostridia</taxon>
        <taxon>Lachnospirales</taxon>
        <taxon>Lachnospiraceae</taxon>
        <taxon>Marvinbryantia</taxon>
    </lineage>
</organism>
<dbReference type="AlphaFoldDB" id="C6LK72"/>
<evidence type="ECO:0000313" key="1">
    <source>
        <dbReference type="EMBL" id="EET58953.1"/>
    </source>
</evidence>
<protein>
    <submittedName>
        <fullName evidence="1">Uncharacterized protein</fullName>
    </submittedName>
</protein>
<sequence>MWIAAVIFLAFFVGQPVCGTLSVFQLLHGFLYIIQICFGEKRIGMGTEKLLL</sequence>
<gene>
    <name evidence="1" type="ORF">BRYFOR_09059</name>
</gene>
<reference evidence="1" key="1">
    <citation type="submission" date="2009-07" db="EMBL/GenBank/DDBJ databases">
        <authorList>
            <person name="Weinstock G."/>
            <person name="Sodergren E."/>
            <person name="Clifton S."/>
            <person name="Fulton L."/>
            <person name="Fulton B."/>
            <person name="Courtney L."/>
            <person name="Fronick C."/>
            <person name="Harrison M."/>
            <person name="Strong C."/>
            <person name="Farmer C."/>
            <person name="Delahaunty K."/>
            <person name="Markovic C."/>
            <person name="Hall O."/>
            <person name="Minx P."/>
            <person name="Tomlinson C."/>
            <person name="Mitreva M."/>
            <person name="Nelson J."/>
            <person name="Hou S."/>
            <person name="Wollam A."/>
            <person name="Pepin K.H."/>
            <person name="Johnson M."/>
            <person name="Bhonagiri V."/>
            <person name="Nash W.E."/>
            <person name="Warren W."/>
            <person name="Chinwalla A."/>
            <person name="Mardis E.R."/>
            <person name="Wilson R.K."/>
        </authorList>
    </citation>
    <scope>NUCLEOTIDE SEQUENCE [LARGE SCALE GENOMIC DNA]</scope>
    <source>
        <strain evidence="1">DSM 14469</strain>
    </source>
</reference>